<dbReference type="InterPro" id="IPR000551">
    <property type="entry name" value="MerR-type_HTH_dom"/>
</dbReference>
<dbReference type="InterPro" id="IPR036244">
    <property type="entry name" value="TipA-like_antibiotic-bd"/>
</dbReference>
<dbReference type="GO" id="GO:0003700">
    <property type="term" value="F:DNA-binding transcription factor activity"/>
    <property type="evidence" value="ECO:0007669"/>
    <property type="project" value="InterPro"/>
</dbReference>
<dbReference type="Proteomes" id="UP000010445">
    <property type="component" value="Unassembled WGS sequence"/>
</dbReference>
<dbReference type="SUPFAM" id="SSF46955">
    <property type="entry name" value="Putative DNA-binding domain"/>
    <property type="match status" value="1"/>
</dbReference>
<evidence type="ECO:0000256" key="1">
    <source>
        <dbReference type="ARBA" id="ARBA00023015"/>
    </source>
</evidence>
<dbReference type="CDD" id="cd01106">
    <property type="entry name" value="HTH_TipAL-Mta"/>
    <property type="match status" value="1"/>
</dbReference>
<keyword evidence="7" id="KW-1185">Reference proteome</keyword>
<dbReference type="STRING" id="1035195.HMPREF9997_02612"/>
<dbReference type="PROSITE" id="PS00552">
    <property type="entry name" value="HTH_MERR_1"/>
    <property type="match status" value="1"/>
</dbReference>
<evidence type="ECO:0000256" key="3">
    <source>
        <dbReference type="ARBA" id="ARBA00023159"/>
    </source>
</evidence>
<dbReference type="Pfam" id="PF07739">
    <property type="entry name" value="TipAS"/>
    <property type="match status" value="1"/>
</dbReference>
<dbReference type="PATRIC" id="fig|1035195.3.peg.2336"/>
<reference evidence="6 7" key="1">
    <citation type="submission" date="2012-05" db="EMBL/GenBank/DDBJ databases">
        <authorList>
            <person name="Weinstock G."/>
            <person name="Sodergren E."/>
            <person name="Lobos E.A."/>
            <person name="Fulton L."/>
            <person name="Fulton R."/>
            <person name="Courtney L."/>
            <person name="Fronick C."/>
            <person name="O'Laughlin M."/>
            <person name="Godfrey J."/>
            <person name="Wilson R.M."/>
            <person name="Miner T."/>
            <person name="Farmer C."/>
            <person name="Delehaunty K."/>
            <person name="Cordes M."/>
            <person name="Minx P."/>
            <person name="Tomlinson C."/>
            <person name="Chen J."/>
            <person name="Wollam A."/>
            <person name="Pepin K.H."/>
            <person name="Bhonagiri V."/>
            <person name="Zhang X."/>
            <person name="Suruliraj S."/>
            <person name="Warren W."/>
            <person name="Mitreva M."/>
            <person name="Mardis E.R."/>
            <person name="Wilson R.K."/>
        </authorList>
    </citation>
    <scope>NUCLEOTIDE SEQUENCE [LARGE SCALE GENOMIC DNA]</scope>
    <source>
        <strain evidence="6 7">F0235</strain>
    </source>
</reference>
<comment type="caution">
    <text evidence="6">The sequence shown here is derived from an EMBL/GenBank/DDBJ whole genome shotgun (WGS) entry which is preliminary data.</text>
</comment>
<evidence type="ECO:0000256" key="4">
    <source>
        <dbReference type="ARBA" id="ARBA00023163"/>
    </source>
</evidence>
<dbReference type="AlphaFoldDB" id="L1MA30"/>
<dbReference type="GO" id="GO:0003677">
    <property type="term" value="F:DNA binding"/>
    <property type="evidence" value="ECO:0007669"/>
    <property type="project" value="UniProtKB-KW"/>
</dbReference>
<dbReference type="EMBL" id="AMEM01000041">
    <property type="protein sequence ID" value="EKX87834.1"/>
    <property type="molecule type" value="Genomic_DNA"/>
</dbReference>
<sequence length="252" mass="28998">MIDNTELTVGQMADYLGVTTRTLRHWDNIGLLVPSFRTWSDYRLYTEADIERAMQILVYREAGVPLKDIEEMLDKPGTVKEHLRNQKRLLLEQIDHLHEMVRAVDTIMEGNLTMDEKVELFGKKWHDYEEEAEARWGDTPEWAQAQERTAQMTREDWVKVGAEMEAFNRDVAAAKAAGVAPGSDAAKELVARHRAQVERYYDCTLSKQVLLARLYVADERYRDMYTNPEYLLTLVEAEAAAAGIDLQSVEWG</sequence>
<keyword evidence="3" id="KW-0010">Activator</keyword>
<dbReference type="PRINTS" id="PR00040">
    <property type="entry name" value="HTHMERR"/>
</dbReference>
<dbReference type="InterPro" id="IPR009061">
    <property type="entry name" value="DNA-bd_dom_put_sf"/>
</dbReference>
<dbReference type="RefSeq" id="WP_006062415.1">
    <property type="nucleotide sequence ID" value="NZ_KB290824.1"/>
</dbReference>
<evidence type="ECO:0000313" key="7">
    <source>
        <dbReference type="Proteomes" id="UP000010445"/>
    </source>
</evidence>
<dbReference type="PANTHER" id="PTHR30204:SF90">
    <property type="entry name" value="HTH-TYPE TRANSCRIPTIONAL ACTIVATOR MTA"/>
    <property type="match status" value="1"/>
</dbReference>
<dbReference type="InterPro" id="IPR047057">
    <property type="entry name" value="MerR_fam"/>
</dbReference>
<keyword evidence="2" id="KW-0238">DNA-binding</keyword>
<gene>
    <name evidence="6" type="ORF">HMPREF9997_02612</name>
</gene>
<name>L1MA30_9CORY</name>
<keyword evidence="4" id="KW-0804">Transcription</keyword>
<evidence type="ECO:0000259" key="5">
    <source>
        <dbReference type="PROSITE" id="PS50937"/>
    </source>
</evidence>
<dbReference type="Gene3D" id="1.10.490.50">
    <property type="entry name" value="Antibiotic binding domain of TipA-like multidrug resistance regulators"/>
    <property type="match status" value="1"/>
</dbReference>
<dbReference type="SUPFAM" id="SSF89082">
    <property type="entry name" value="Antibiotic binding domain of TipA-like multidrug resistance regulators"/>
    <property type="match status" value="1"/>
</dbReference>
<dbReference type="eggNOG" id="COG0789">
    <property type="taxonomic scope" value="Bacteria"/>
</dbReference>
<evidence type="ECO:0000313" key="6">
    <source>
        <dbReference type="EMBL" id="EKX87834.1"/>
    </source>
</evidence>
<dbReference type="PROSITE" id="PS50937">
    <property type="entry name" value="HTH_MERR_2"/>
    <property type="match status" value="1"/>
</dbReference>
<protein>
    <submittedName>
        <fullName evidence="6">Putative HTH-type transcriptional activator mta</fullName>
    </submittedName>
</protein>
<evidence type="ECO:0000256" key="2">
    <source>
        <dbReference type="ARBA" id="ARBA00023125"/>
    </source>
</evidence>
<feature type="domain" description="HTH merR-type" evidence="5">
    <location>
        <begin position="6"/>
        <end position="75"/>
    </location>
</feature>
<dbReference type="HOGENOM" id="CLU_060077_0_6_11"/>
<dbReference type="SMART" id="SM00422">
    <property type="entry name" value="HTH_MERR"/>
    <property type="match status" value="1"/>
</dbReference>
<dbReference type="InterPro" id="IPR012925">
    <property type="entry name" value="TipAS_dom"/>
</dbReference>
<proteinExistence type="predicted"/>
<keyword evidence="1" id="KW-0805">Transcription regulation</keyword>
<dbReference type="Pfam" id="PF13411">
    <property type="entry name" value="MerR_1"/>
    <property type="match status" value="1"/>
</dbReference>
<dbReference type="Gene3D" id="1.10.1660.10">
    <property type="match status" value="1"/>
</dbReference>
<accession>L1MA30</accession>
<dbReference type="PANTHER" id="PTHR30204">
    <property type="entry name" value="REDOX-CYCLING DRUG-SENSING TRANSCRIPTIONAL ACTIVATOR SOXR"/>
    <property type="match status" value="1"/>
</dbReference>
<organism evidence="6 7">
    <name type="scientific">Corynebacterium durum F0235</name>
    <dbReference type="NCBI Taxonomy" id="1035195"/>
    <lineage>
        <taxon>Bacteria</taxon>
        <taxon>Bacillati</taxon>
        <taxon>Actinomycetota</taxon>
        <taxon>Actinomycetes</taxon>
        <taxon>Mycobacteriales</taxon>
        <taxon>Corynebacteriaceae</taxon>
        <taxon>Corynebacterium</taxon>
    </lineage>
</organism>